<proteinExistence type="predicted"/>
<reference evidence="2 3" key="1">
    <citation type="submission" date="2016-10" db="EMBL/GenBank/DDBJ databases">
        <authorList>
            <person name="de Groot N.N."/>
        </authorList>
    </citation>
    <scope>NUCLEOTIDE SEQUENCE [LARGE SCALE GENOMIC DNA]</scope>
    <source>
        <strain evidence="2 3">DSM 8512</strain>
    </source>
</reference>
<evidence type="ECO:0000256" key="1">
    <source>
        <dbReference type="SAM" id="Phobius"/>
    </source>
</evidence>
<evidence type="ECO:0000313" key="2">
    <source>
        <dbReference type="EMBL" id="SEO30724.1"/>
    </source>
</evidence>
<feature type="transmembrane region" description="Helical" evidence="1">
    <location>
        <begin position="58"/>
        <end position="78"/>
    </location>
</feature>
<keyword evidence="1" id="KW-0812">Transmembrane</keyword>
<keyword evidence="1" id="KW-1133">Transmembrane helix</keyword>
<accession>A0A1H8NM98</accession>
<dbReference type="AlphaFoldDB" id="A0A1H8NM98"/>
<keyword evidence="1" id="KW-0472">Membrane</keyword>
<organism evidence="2 3">
    <name type="scientific">Paracoccus alcaliphilus</name>
    <dbReference type="NCBI Taxonomy" id="34002"/>
    <lineage>
        <taxon>Bacteria</taxon>
        <taxon>Pseudomonadati</taxon>
        <taxon>Pseudomonadota</taxon>
        <taxon>Alphaproteobacteria</taxon>
        <taxon>Rhodobacterales</taxon>
        <taxon>Paracoccaceae</taxon>
        <taxon>Paracoccus</taxon>
    </lineage>
</organism>
<dbReference type="EMBL" id="FODE01000065">
    <property type="protein sequence ID" value="SEO30724.1"/>
    <property type="molecule type" value="Genomic_DNA"/>
</dbReference>
<keyword evidence="3" id="KW-1185">Reference proteome</keyword>
<sequence length="179" mass="18972">MTAIFFLLSVVLIVCAIIFLWRLAPLLAAAFILLALPVSAAGIGAIANPIIDTAQVQIVTWIVGGVMSAGFAALSWFGSKIGIRLVERLNRQTIEESATRYANSIIDLLQARYLGATTIGQPDLSDLIRTGISYIKTGNPGTVKATGITDDRIGTYVRDAIQQVKSDKLADALAKAGAL</sequence>
<dbReference type="Proteomes" id="UP000199054">
    <property type="component" value="Unassembled WGS sequence"/>
</dbReference>
<dbReference type="RefSeq" id="WP_090617587.1">
    <property type="nucleotide sequence ID" value="NZ_CP067124.1"/>
</dbReference>
<feature type="transmembrane region" description="Helical" evidence="1">
    <location>
        <begin position="26"/>
        <end position="46"/>
    </location>
</feature>
<name>A0A1H8NM98_9RHOB</name>
<evidence type="ECO:0000313" key="3">
    <source>
        <dbReference type="Proteomes" id="UP000199054"/>
    </source>
</evidence>
<gene>
    <name evidence="2" type="ORF">SAMN04489859_10652</name>
</gene>
<protein>
    <submittedName>
        <fullName evidence="2">Uncharacterized protein</fullName>
    </submittedName>
</protein>